<dbReference type="PANTHER" id="PTHR47706">
    <property type="entry name" value="NMRA-LIKE FAMILY PROTEIN"/>
    <property type="match status" value="1"/>
</dbReference>
<dbReference type="Gene3D" id="3.40.50.720">
    <property type="entry name" value="NAD(P)-binding Rossmann-like Domain"/>
    <property type="match status" value="1"/>
</dbReference>
<comment type="caution">
    <text evidence="4">The sequence shown here is derived from an EMBL/GenBank/DDBJ whole genome shotgun (WGS) entry which is preliminary data.</text>
</comment>
<accession>A0A507BFN4</accession>
<organism evidence="4 5">
    <name type="scientific">Thyridium curvatum</name>
    <dbReference type="NCBI Taxonomy" id="1093900"/>
    <lineage>
        <taxon>Eukaryota</taxon>
        <taxon>Fungi</taxon>
        <taxon>Dikarya</taxon>
        <taxon>Ascomycota</taxon>
        <taxon>Pezizomycotina</taxon>
        <taxon>Sordariomycetes</taxon>
        <taxon>Sordariomycetidae</taxon>
        <taxon>Thyridiales</taxon>
        <taxon>Thyridiaceae</taxon>
        <taxon>Thyridium</taxon>
    </lineage>
</organism>
<evidence type="ECO:0000313" key="4">
    <source>
        <dbReference type="EMBL" id="TPX15360.1"/>
    </source>
</evidence>
<dbReference type="RefSeq" id="XP_030997071.1">
    <property type="nucleotide sequence ID" value="XM_031139070.1"/>
</dbReference>
<dbReference type="GO" id="GO:0016491">
    <property type="term" value="F:oxidoreductase activity"/>
    <property type="evidence" value="ECO:0007669"/>
    <property type="project" value="UniProtKB-KW"/>
</dbReference>
<evidence type="ECO:0000256" key="2">
    <source>
        <dbReference type="ARBA" id="ARBA00022857"/>
    </source>
</evidence>
<keyword evidence="5" id="KW-1185">Reference proteome</keyword>
<protein>
    <recommendedName>
        <fullName evidence="6">NmrA-like domain-containing protein</fullName>
    </recommendedName>
</protein>
<comment type="similarity">
    <text evidence="1">Belongs to the NmrA-type oxidoreductase family. Isoflavone reductase subfamily.</text>
</comment>
<keyword evidence="2" id="KW-0521">NADP</keyword>
<keyword evidence="3" id="KW-0560">Oxidoreductase</keyword>
<proteinExistence type="inferred from homology"/>
<evidence type="ECO:0008006" key="6">
    <source>
        <dbReference type="Google" id="ProtNLM"/>
    </source>
</evidence>
<dbReference type="PANTHER" id="PTHR47706:SF4">
    <property type="entry name" value="NMRA-LIKE DOMAIN-CONTAINING PROTEIN"/>
    <property type="match status" value="1"/>
</dbReference>
<dbReference type="InterPro" id="IPR051609">
    <property type="entry name" value="NmrA/Isoflavone_reductase-like"/>
</dbReference>
<name>A0A507BFN4_9PEZI</name>
<evidence type="ECO:0000256" key="3">
    <source>
        <dbReference type="ARBA" id="ARBA00023002"/>
    </source>
</evidence>
<sequence>MAENTASIPGDGNTPVTFTHSSDVGRFVAAIVDIDKWDRISVIVGDKMALNEAVKLAEAVKGKRHCLGTKFNVIYDDIDDLKKGRLTELPSQAALYGALPAGFLQALGSRFGVWVARGDLDLDESTSLNKSLPDLDTIKLKDFLQKAWGLG</sequence>
<dbReference type="InParanoid" id="A0A507BFN4"/>
<dbReference type="OrthoDB" id="419598at2759"/>
<gene>
    <name evidence="4" type="ORF">E0L32_004637</name>
</gene>
<dbReference type="InterPro" id="IPR036291">
    <property type="entry name" value="NAD(P)-bd_dom_sf"/>
</dbReference>
<dbReference type="EMBL" id="SKBQ01000022">
    <property type="protein sequence ID" value="TPX15360.1"/>
    <property type="molecule type" value="Genomic_DNA"/>
</dbReference>
<dbReference type="AlphaFoldDB" id="A0A507BFN4"/>
<evidence type="ECO:0000313" key="5">
    <source>
        <dbReference type="Proteomes" id="UP000319257"/>
    </source>
</evidence>
<dbReference type="GeneID" id="41972084"/>
<dbReference type="Proteomes" id="UP000319257">
    <property type="component" value="Unassembled WGS sequence"/>
</dbReference>
<evidence type="ECO:0000256" key="1">
    <source>
        <dbReference type="ARBA" id="ARBA00005725"/>
    </source>
</evidence>
<dbReference type="SUPFAM" id="SSF51735">
    <property type="entry name" value="NAD(P)-binding Rossmann-fold domains"/>
    <property type="match status" value="1"/>
</dbReference>
<reference evidence="4 5" key="1">
    <citation type="submission" date="2019-06" db="EMBL/GenBank/DDBJ databases">
        <title>Draft genome sequence of the filamentous fungus Phialemoniopsis curvata isolated from diesel fuel.</title>
        <authorList>
            <person name="Varaljay V.A."/>
            <person name="Lyon W.J."/>
            <person name="Crouch A.L."/>
            <person name="Drake C.E."/>
            <person name="Hollomon J.M."/>
            <person name="Nadeau L.J."/>
            <person name="Nunn H.S."/>
            <person name="Stevenson B.S."/>
            <person name="Bojanowski C.L."/>
            <person name="Crookes-Goodson W.J."/>
        </authorList>
    </citation>
    <scope>NUCLEOTIDE SEQUENCE [LARGE SCALE GENOMIC DNA]</scope>
    <source>
        <strain evidence="4 5">D216</strain>
    </source>
</reference>
<dbReference type="Gene3D" id="3.90.25.10">
    <property type="entry name" value="UDP-galactose 4-epimerase, domain 1"/>
    <property type="match status" value="1"/>
</dbReference>